<dbReference type="Proteomes" id="UP000504609">
    <property type="component" value="Unplaced"/>
</dbReference>
<dbReference type="KEGG" id="cmos:111460782"/>
<dbReference type="GO" id="GO:0016020">
    <property type="term" value="C:membrane"/>
    <property type="evidence" value="ECO:0007669"/>
    <property type="project" value="UniProtKB-SubCell"/>
</dbReference>
<proteinExistence type="predicted"/>
<evidence type="ECO:0000256" key="4">
    <source>
        <dbReference type="ARBA" id="ARBA00022982"/>
    </source>
</evidence>
<feature type="signal peptide" evidence="7">
    <location>
        <begin position="1"/>
        <end position="25"/>
    </location>
</feature>
<dbReference type="AlphaFoldDB" id="A0A6J1H5N9"/>
<keyword evidence="9" id="KW-1185">Reference proteome</keyword>
<keyword evidence="4" id="KW-0249">Electron transport</keyword>
<name>A0A6J1H5N9_CUCMO</name>
<evidence type="ECO:0000256" key="2">
    <source>
        <dbReference type="ARBA" id="ARBA00022448"/>
    </source>
</evidence>
<feature type="region of interest" description="Disordered" evidence="6">
    <location>
        <begin position="192"/>
        <end position="223"/>
    </location>
</feature>
<dbReference type="InterPro" id="IPR045265">
    <property type="entry name" value="AIR12_DOMON"/>
</dbReference>
<evidence type="ECO:0000313" key="10">
    <source>
        <dbReference type="RefSeq" id="XP_022959842.1"/>
    </source>
</evidence>
<feature type="chain" id="PRO_5026881814" evidence="7">
    <location>
        <begin position="26"/>
        <end position="252"/>
    </location>
</feature>
<evidence type="ECO:0000313" key="9">
    <source>
        <dbReference type="Proteomes" id="UP000504609"/>
    </source>
</evidence>
<feature type="domain" description="DOMON" evidence="8">
    <location>
        <begin position="47"/>
        <end position="159"/>
    </location>
</feature>
<evidence type="ECO:0000256" key="3">
    <source>
        <dbReference type="ARBA" id="ARBA00022729"/>
    </source>
</evidence>
<protein>
    <submittedName>
        <fullName evidence="10">Auxin-induced in root cultures protein 12-like</fullName>
    </submittedName>
</protein>
<evidence type="ECO:0000256" key="6">
    <source>
        <dbReference type="SAM" id="MobiDB-lite"/>
    </source>
</evidence>
<dbReference type="Pfam" id="PF04526">
    <property type="entry name" value="DUF568"/>
    <property type="match status" value="1"/>
</dbReference>
<accession>A0A6J1H5N9</accession>
<dbReference type="PROSITE" id="PS50836">
    <property type="entry name" value="DOMON"/>
    <property type="match status" value="1"/>
</dbReference>
<keyword evidence="2" id="KW-0813">Transport</keyword>
<evidence type="ECO:0000256" key="1">
    <source>
        <dbReference type="ARBA" id="ARBA00004370"/>
    </source>
</evidence>
<organism evidence="9 10">
    <name type="scientific">Cucurbita moschata</name>
    <name type="common">Winter crookneck squash</name>
    <name type="synonym">Cucurbita pepo var. moschata</name>
    <dbReference type="NCBI Taxonomy" id="3662"/>
    <lineage>
        <taxon>Eukaryota</taxon>
        <taxon>Viridiplantae</taxon>
        <taxon>Streptophyta</taxon>
        <taxon>Embryophyta</taxon>
        <taxon>Tracheophyta</taxon>
        <taxon>Spermatophyta</taxon>
        <taxon>Magnoliopsida</taxon>
        <taxon>eudicotyledons</taxon>
        <taxon>Gunneridae</taxon>
        <taxon>Pentapetalae</taxon>
        <taxon>rosids</taxon>
        <taxon>fabids</taxon>
        <taxon>Cucurbitales</taxon>
        <taxon>Cucurbitaceae</taxon>
        <taxon>Cucurbiteae</taxon>
        <taxon>Cucurbita</taxon>
    </lineage>
</organism>
<evidence type="ECO:0000259" key="8">
    <source>
        <dbReference type="PROSITE" id="PS50836"/>
    </source>
</evidence>
<sequence>MASLCKIFIPFLSLLLALLLSSAHSLTCSSQSFPNRTFAHCQDLPHLNAFLHWSHDPKNSSLSLAFIAPPPHSVGWVAWAINPTATGMAGSQALIATLSGDTPTVRTFDVVSYSSLRPAPLSFPVWDVAAEFADKRITIFATVEVPAKAKSVNHVWQVGAKVDPATDAPKIHEFAPANLKAKGVLVFDGEGGAGSPASAPEDAGVSENGGAAAAASAPGSSDKGGVDGTGNGIFGFVVGLVAFSWGVISFSF</sequence>
<keyword evidence="3 7" id="KW-0732">Signal</keyword>
<reference evidence="10" key="1">
    <citation type="submission" date="2025-08" db="UniProtKB">
        <authorList>
            <consortium name="RefSeq"/>
        </authorList>
    </citation>
    <scope>IDENTIFICATION</scope>
    <source>
        <tissue evidence="10">Young leaves</tissue>
    </source>
</reference>
<dbReference type="PANTHER" id="PTHR23130:SF157">
    <property type="entry name" value="AUXIN-INDUCED IN ROOT CULTURES PROTEIN 12"/>
    <property type="match status" value="1"/>
</dbReference>
<evidence type="ECO:0000256" key="5">
    <source>
        <dbReference type="ARBA" id="ARBA00023136"/>
    </source>
</evidence>
<keyword evidence="5" id="KW-0472">Membrane</keyword>
<dbReference type="PANTHER" id="PTHR23130">
    <property type="entry name" value="CYTOCHROME B561 AND DOMON DOMAIN-CONTAINING PROTEIN"/>
    <property type="match status" value="1"/>
</dbReference>
<feature type="compositionally biased region" description="Low complexity" evidence="6">
    <location>
        <begin position="195"/>
        <end position="223"/>
    </location>
</feature>
<dbReference type="RefSeq" id="XP_022959842.1">
    <property type="nucleotide sequence ID" value="XM_023104074.1"/>
</dbReference>
<dbReference type="InterPro" id="IPR005018">
    <property type="entry name" value="DOMON_domain"/>
</dbReference>
<comment type="subcellular location">
    <subcellularLocation>
        <location evidence="1">Membrane</location>
    </subcellularLocation>
</comment>
<dbReference type="GeneID" id="111460782"/>
<dbReference type="CDD" id="cd09629">
    <property type="entry name" value="DOMON_CIL1_like"/>
    <property type="match status" value="1"/>
</dbReference>
<evidence type="ECO:0000256" key="7">
    <source>
        <dbReference type="SAM" id="SignalP"/>
    </source>
</evidence>
<gene>
    <name evidence="10" type="primary">LOC111460782</name>
</gene>